<name>A0A4C1Y0U9_EUMVA</name>
<evidence type="ECO:0000313" key="3">
    <source>
        <dbReference type="Proteomes" id="UP000299102"/>
    </source>
</evidence>
<gene>
    <name evidence="2" type="ORF">EVAR_38659_1</name>
</gene>
<comment type="caution">
    <text evidence="2">The sequence shown here is derived from an EMBL/GenBank/DDBJ whole genome shotgun (WGS) entry which is preliminary data.</text>
</comment>
<keyword evidence="3" id="KW-1185">Reference proteome</keyword>
<dbReference type="EMBL" id="BGZK01001010">
    <property type="protein sequence ID" value="GBP68422.1"/>
    <property type="molecule type" value="Genomic_DNA"/>
</dbReference>
<evidence type="ECO:0000256" key="1">
    <source>
        <dbReference type="SAM" id="MobiDB-lite"/>
    </source>
</evidence>
<feature type="region of interest" description="Disordered" evidence="1">
    <location>
        <begin position="62"/>
        <end position="84"/>
    </location>
</feature>
<protein>
    <submittedName>
        <fullName evidence="2">Uncharacterized protein</fullName>
    </submittedName>
</protein>
<evidence type="ECO:0000313" key="2">
    <source>
        <dbReference type="EMBL" id="GBP68422.1"/>
    </source>
</evidence>
<dbReference type="Proteomes" id="UP000299102">
    <property type="component" value="Unassembled WGS sequence"/>
</dbReference>
<sequence length="352" mass="39005">MPEDACRWRNERAESPAPRVRVWAPKHDTLFRSINRYKDFSPPVQVKCRRRPAAVAVDVGSGRVPSRDVRRPGAGARRRRGRRTRTHRAFLTKHLNEVLTAPLLEPTGKYEIFMDHYGPLPRAAGEVATNYGAANFHSDCKITRPETWPRENRIVIFGIEVGVKPWGRTQRDVGDDGGQCLRRAELWGSRSEPSVWNEKSENACLNAPAVTAPIDVLARGRGRVPVRVVSADLTRARSPRDTAHSKRPVLSKFARGRIANLGTSGSNASNLSDITGHLHDVCMVKGAPLNSELPGLILIMGELTDEFLAQGSLLNHSLRPEDRVKLSVPNVVTVSARTSRVKALRERGGLKV</sequence>
<organism evidence="2 3">
    <name type="scientific">Eumeta variegata</name>
    <name type="common">Bagworm moth</name>
    <name type="synonym">Eumeta japonica</name>
    <dbReference type="NCBI Taxonomy" id="151549"/>
    <lineage>
        <taxon>Eukaryota</taxon>
        <taxon>Metazoa</taxon>
        <taxon>Ecdysozoa</taxon>
        <taxon>Arthropoda</taxon>
        <taxon>Hexapoda</taxon>
        <taxon>Insecta</taxon>
        <taxon>Pterygota</taxon>
        <taxon>Neoptera</taxon>
        <taxon>Endopterygota</taxon>
        <taxon>Lepidoptera</taxon>
        <taxon>Glossata</taxon>
        <taxon>Ditrysia</taxon>
        <taxon>Tineoidea</taxon>
        <taxon>Psychidae</taxon>
        <taxon>Oiketicinae</taxon>
        <taxon>Eumeta</taxon>
    </lineage>
</organism>
<reference evidence="2 3" key="1">
    <citation type="journal article" date="2019" name="Commun. Biol.">
        <title>The bagworm genome reveals a unique fibroin gene that provides high tensile strength.</title>
        <authorList>
            <person name="Kono N."/>
            <person name="Nakamura H."/>
            <person name="Ohtoshi R."/>
            <person name="Tomita M."/>
            <person name="Numata K."/>
            <person name="Arakawa K."/>
        </authorList>
    </citation>
    <scope>NUCLEOTIDE SEQUENCE [LARGE SCALE GENOMIC DNA]</scope>
</reference>
<dbReference type="AlphaFoldDB" id="A0A4C1Y0U9"/>
<proteinExistence type="predicted"/>
<accession>A0A4C1Y0U9</accession>